<dbReference type="InterPro" id="IPR027417">
    <property type="entry name" value="P-loop_NTPase"/>
</dbReference>
<evidence type="ECO:0000313" key="7">
    <source>
        <dbReference type="Proteomes" id="UP000664859"/>
    </source>
</evidence>
<dbReference type="GO" id="GO:0005524">
    <property type="term" value="F:ATP binding"/>
    <property type="evidence" value="ECO:0007669"/>
    <property type="project" value="UniProtKB-KW"/>
</dbReference>
<dbReference type="InterPro" id="IPR050052">
    <property type="entry name" value="ATP-dep_Clp_protease_ClpX"/>
</dbReference>
<dbReference type="Pfam" id="PF10431">
    <property type="entry name" value="ClpB_D2-small"/>
    <property type="match status" value="1"/>
</dbReference>
<dbReference type="InterPro" id="IPR003959">
    <property type="entry name" value="ATPase_AAA_core"/>
</dbReference>
<keyword evidence="6" id="KW-0378">Hydrolase</keyword>
<evidence type="ECO:0000256" key="3">
    <source>
        <dbReference type="SAM" id="MobiDB-lite"/>
    </source>
</evidence>
<evidence type="ECO:0000256" key="1">
    <source>
        <dbReference type="ARBA" id="ARBA00022741"/>
    </source>
</evidence>
<dbReference type="NCBIfam" id="TIGR00382">
    <property type="entry name" value="clpX"/>
    <property type="match status" value="1"/>
</dbReference>
<dbReference type="InterPro" id="IPR019489">
    <property type="entry name" value="Clp_ATPase_C"/>
</dbReference>
<keyword evidence="1" id="KW-0547">Nucleotide-binding</keyword>
<feature type="compositionally biased region" description="Low complexity" evidence="3">
    <location>
        <begin position="1"/>
        <end position="23"/>
    </location>
</feature>
<dbReference type="GO" id="GO:0005759">
    <property type="term" value="C:mitochondrial matrix"/>
    <property type="evidence" value="ECO:0007669"/>
    <property type="project" value="TreeGrafter"/>
</dbReference>
<organism evidence="6 7">
    <name type="scientific">Tribonema minus</name>
    <dbReference type="NCBI Taxonomy" id="303371"/>
    <lineage>
        <taxon>Eukaryota</taxon>
        <taxon>Sar</taxon>
        <taxon>Stramenopiles</taxon>
        <taxon>Ochrophyta</taxon>
        <taxon>PX clade</taxon>
        <taxon>Xanthophyceae</taxon>
        <taxon>Tribonematales</taxon>
        <taxon>Tribonemataceae</taxon>
        <taxon>Tribonema</taxon>
    </lineage>
</organism>
<dbReference type="Proteomes" id="UP000664859">
    <property type="component" value="Unassembled WGS sequence"/>
</dbReference>
<protein>
    <submittedName>
        <fullName evidence="6">P-loop containing nucleoside triphosphate hydrolase protein</fullName>
    </submittedName>
</protein>
<dbReference type="GO" id="GO:0016887">
    <property type="term" value="F:ATP hydrolysis activity"/>
    <property type="evidence" value="ECO:0007669"/>
    <property type="project" value="InterPro"/>
</dbReference>
<dbReference type="GO" id="GO:0051603">
    <property type="term" value="P:proteolysis involved in protein catabolic process"/>
    <property type="evidence" value="ECO:0007669"/>
    <property type="project" value="TreeGrafter"/>
</dbReference>
<dbReference type="Gene3D" id="1.10.8.60">
    <property type="match status" value="1"/>
</dbReference>
<gene>
    <name evidence="6" type="ORF">JKP88DRAFT_165154</name>
</gene>
<dbReference type="PANTHER" id="PTHR48102:SF7">
    <property type="entry name" value="ATP-DEPENDENT CLP PROTEASE ATP-BINDING SUBUNIT CLPX-LIKE, MITOCHONDRIAL"/>
    <property type="match status" value="1"/>
</dbReference>
<dbReference type="SUPFAM" id="SSF52540">
    <property type="entry name" value="P-loop containing nucleoside triphosphate hydrolases"/>
    <property type="match status" value="1"/>
</dbReference>
<reference evidence="6" key="1">
    <citation type="submission" date="2021-02" db="EMBL/GenBank/DDBJ databases">
        <title>First Annotated Genome of the Yellow-green Alga Tribonema minus.</title>
        <authorList>
            <person name="Mahan K.M."/>
        </authorList>
    </citation>
    <scope>NUCLEOTIDE SEQUENCE</scope>
    <source>
        <strain evidence="6">UTEX B ZZ1240</strain>
    </source>
</reference>
<dbReference type="AlphaFoldDB" id="A0A835Z4A9"/>
<dbReference type="Pfam" id="PF07724">
    <property type="entry name" value="AAA_2"/>
    <property type="match status" value="1"/>
</dbReference>
<dbReference type="PANTHER" id="PTHR48102">
    <property type="entry name" value="ATP-DEPENDENT CLP PROTEASE ATP-BINDING SUBUNIT CLPX-LIKE, MITOCHONDRIAL-RELATED"/>
    <property type="match status" value="1"/>
</dbReference>
<comment type="caution">
    <text evidence="6">The sequence shown here is derived from an EMBL/GenBank/DDBJ whole genome shotgun (WGS) entry which is preliminary data.</text>
</comment>
<evidence type="ECO:0000256" key="2">
    <source>
        <dbReference type="ARBA" id="ARBA00022840"/>
    </source>
</evidence>
<feature type="domain" description="AAA+ ATPase" evidence="4">
    <location>
        <begin position="141"/>
        <end position="293"/>
    </location>
</feature>
<dbReference type="EMBL" id="JAFCMP010000279">
    <property type="protein sequence ID" value="KAG5182013.1"/>
    <property type="molecule type" value="Genomic_DNA"/>
</dbReference>
<dbReference type="SMART" id="SM01086">
    <property type="entry name" value="ClpB_D2-small"/>
    <property type="match status" value="1"/>
</dbReference>
<dbReference type="SMART" id="SM00382">
    <property type="entry name" value="AAA"/>
    <property type="match status" value="1"/>
</dbReference>
<proteinExistence type="predicted"/>
<keyword evidence="7" id="KW-1185">Reference proteome</keyword>
<feature type="region of interest" description="Disordered" evidence="3">
    <location>
        <begin position="1"/>
        <end position="45"/>
    </location>
</feature>
<evidence type="ECO:0000259" key="5">
    <source>
        <dbReference type="SMART" id="SM01086"/>
    </source>
</evidence>
<accession>A0A835Z4A9</accession>
<evidence type="ECO:0000313" key="6">
    <source>
        <dbReference type="EMBL" id="KAG5182013.1"/>
    </source>
</evidence>
<name>A0A835Z4A9_9STRA</name>
<dbReference type="NCBIfam" id="NF003745">
    <property type="entry name" value="PRK05342.1"/>
    <property type="match status" value="1"/>
</dbReference>
<feature type="domain" description="Clp ATPase C-terminal" evidence="5">
    <location>
        <begin position="349"/>
        <end position="436"/>
    </location>
</feature>
<dbReference type="FunFam" id="1.10.8.60:FF:000002">
    <property type="entry name" value="ATP-dependent Clp protease ATP-binding subunit ClpX"/>
    <property type="match status" value="1"/>
</dbReference>
<sequence length="439" mass="46497">MAHHPSAAVAEDSAASSGASSSRGVGGNGSEARLKAESAAESIAQQHAKAGAGSFATAAPGGAAGCPPPPPLKILKPSQIYEGLEEHVVGQAQVKRALSVGMHNHFKRVAVNGASARPAPSPPAAPPSDLGARQVERVQLDKTNIMVLGPTGSGKTLMAKTLAKLLDVPLIIADATCLTQAKAGYVGEDVESLLHKLYQEAGGDLERAQRGIVYVDEIDKISRKSENVSITRDVSGEGVQQALLKMLEGTVVNVPKEGGRKNPRGDFIAMDTTNIMFICGGAFSGLEHIVNGRKSRASIGFGANMRVNLRDADVQAKYLCSAEPQDLVSYGLIPEFVGRFPTIVSTSALTLDEMVQVMTQPKHALMKQYRLQFALENADFHVTDAAMRAIAAAAISKGTGARGLRAIMERLLQDAFYEVPDMDDVNAVLVDEEVRARRR</sequence>
<dbReference type="CDD" id="cd19497">
    <property type="entry name" value="RecA-like_ClpX"/>
    <property type="match status" value="1"/>
</dbReference>
<dbReference type="InterPro" id="IPR003593">
    <property type="entry name" value="AAA+_ATPase"/>
</dbReference>
<keyword evidence="2" id="KW-0067">ATP-binding</keyword>
<dbReference type="InterPro" id="IPR004487">
    <property type="entry name" value="Clp_protease_ATP-bd_su_ClpX"/>
</dbReference>
<evidence type="ECO:0000259" key="4">
    <source>
        <dbReference type="SMART" id="SM00382"/>
    </source>
</evidence>
<dbReference type="OrthoDB" id="1721884at2759"/>
<dbReference type="Gene3D" id="3.40.50.300">
    <property type="entry name" value="P-loop containing nucleotide triphosphate hydrolases"/>
    <property type="match status" value="1"/>
</dbReference>
<dbReference type="GO" id="GO:0140662">
    <property type="term" value="F:ATP-dependent protein folding chaperone"/>
    <property type="evidence" value="ECO:0007669"/>
    <property type="project" value="InterPro"/>
</dbReference>
<dbReference type="GO" id="GO:0051082">
    <property type="term" value="F:unfolded protein binding"/>
    <property type="evidence" value="ECO:0007669"/>
    <property type="project" value="InterPro"/>
</dbReference>